<name>D6ZZ82_ANCN5</name>
<accession>D6ZZ82</accession>
<reference evidence="4 5" key="1">
    <citation type="journal article" date="2012" name="Stand. Genomic Sci.">
        <title>Complete genome sequence of the facultatively chemolithoautotrophic and methylotrophic alpha Proteobacterium Starkeya novella type strain (ATCC 8093(T)).</title>
        <authorList>
            <person name="Kappler U."/>
            <person name="Davenport K."/>
            <person name="Beatson S."/>
            <person name="Lucas S."/>
            <person name="Lapidus A."/>
            <person name="Copeland A."/>
            <person name="Berry K.W."/>
            <person name="Glavina Del Rio T."/>
            <person name="Hammon N."/>
            <person name="Dalin E."/>
            <person name="Tice H."/>
            <person name="Pitluck S."/>
            <person name="Richardson P."/>
            <person name="Bruce D."/>
            <person name="Goodwin L.A."/>
            <person name="Han C."/>
            <person name="Tapia R."/>
            <person name="Detter J.C."/>
            <person name="Chang Y.J."/>
            <person name="Jeffries C.D."/>
            <person name="Land M."/>
            <person name="Hauser L."/>
            <person name="Kyrpides N.C."/>
            <person name="Goker M."/>
            <person name="Ivanova N."/>
            <person name="Klenk H.P."/>
            <person name="Woyke T."/>
        </authorList>
    </citation>
    <scope>NUCLEOTIDE SEQUENCE [LARGE SCALE GENOMIC DNA]</scope>
    <source>
        <strain evidence="5">ATCC 8093 / DSM 506 / JCM 20403 / CCM 1077 / IAM 12100 / NBRC 12443 / NCIMB 10456</strain>
    </source>
</reference>
<dbReference type="Pfam" id="PF13416">
    <property type="entry name" value="SBP_bac_8"/>
    <property type="match status" value="1"/>
</dbReference>
<evidence type="ECO:0000313" key="5">
    <source>
        <dbReference type="Proteomes" id="UP000006633"/>
    </source>
</evidence>
<comment type="subcellular location">
    <subcellularLocation>
        <location evidence="1">Periplasm</location>
    </subcellularLocation>
</comment>
<dbReference type="Gene3D" id="3.40.190.10">
    <property type="entry name" value="Periplasmic binding protein-like II"/>
    <property type="match status" value="1"/>
</dbReference>
<protein>
    <submittedName>
        <fullName evidence="4">Extracellular solute-binding protein family 1</fullName>
    </submittedName>
</protein>
<dbReference type="PANTHER" id="PTHR43649:SF12">
    <property type="entry name" value="DIACETYLCHITOBIOSE BINDING PROTEIN DASA"/>
    <property type="match status" value="1"/>
</dbReference>
<evidence type="ECO:0000256" key="3">
    <source>
        <dbReference type="ARBA" id="ARBA00022764"/>
    </source>
</evidence>
<keyword evidence="5" id="KW-1185">Reference proteome</keyword>
<sequence length="434" mass="47906">MKGWVAHIRALVAAGALGVGALMGSTAASAVEIKIGYMKHPIQEASIAIMEKWAAKNGVTIVKIPMAYEIFMEKVTATLTSGGDQYDIIWHNDDWGQLWKGWLAPTNDVPGMDTALKQTVDVAFLNDNGKPTVVPMAHTFGVFYYRTDLVDEAHLPKTWDELSTLSQKLQQDGKVKWGFVGSMAMNHSWFSWFWANWTNNCDVLAPAYERDNKVLAANGWKPMIAEPCSQQVVEYWWDAINKTKISPPAMISYTRNDANAIFQAGDAAFTVADLTLYGQFNDPKKSKVAGKINIGFLPLGPSRKEHVAWNDIWGWAIPKGVPAERQEVAKKMLGAMMLDKEGQIGLWKATGGPPPNTEVWKTLAETDPLFRRADEVVFKVMQVIAGGYYTPEWPAIHKAYNDGVVGALNGSREDIPKKLEDAAPAIHAAAARTN</sequence>
<comment type="similarity">
    <text evidence="2">Belongs to the bacterial solute-binding protein 1 family.</text>
</comment>
<dbReference type="HOGENOM" id="CLU_031285_17_0_5"/>
<dbReference type="GO" id="GO:0042597">
    <property type="term" value="C:periplasmic space"/>
    <property type="evidence" value="ECO:0007669"/>
    <property type="project" value="UniProtKB-SubCell"/>
</dbReference>
<dbReference type="SUPFAM" id="SSF53850">
    <property type="entry name" value="Periplasmic binding protein-like II"/>
    <property type="match status" value="1"/>
</dbReference>
<dbReference type="Proteomes" id="UP000006633">
    <property type="component" value="Chromosome"/>
</dbReference>
<keyword evidence="3" id="KW-0574">Periplasm</keyword>
<dbReference type="AlphaFoldDB" id="D6ZZ82"/>
<dbReference type="InterPro" id="IPR006059">
    <property type="entry name" value="SBP"/>
</dbReference>
<proteinExistence type="inferred from homology"/>
<organism evidence="4 5">
    <name type="scientific">Ancylobacter novellus (strain ATCC 8093 / DSM 506 / JCM 20403 / CCM 1077 / IAM 12100 / NBRC 12443 / NCIMB 10456)</name>
    <name type="common">Starkeya novella</name>
    <dbReference type="NCBI Taxonomy" id="639283"/>
    <lineage>
        <taxon>Bacteria</taxon>
        <taxon>Pseudomonadati</taxon>
        <taxon>Pseudomonadota</taxon>
        <taxon>Alphaproteobacteria</taxon>
        <taxon>Hyphomicrobiales</taxon>
        <taxon>Xanthobacteraceae</taxon>
        <taxon>Ancylobacter</taxon>
    </lineage>
</organism>
<dbReference type="STRING" id="639283.Snov_1915"/>
<dbReference type="PANTHER" id="PTHR43649">
    <property type="entry name" value="ARABINOSE-BINDING PROTEIN-RELATED"/>
    <property type="match status" value="1"/>
</dbReference>
<evidence type="ECO:0000313" key="4">
    <source>
        <dbReference type="EMBL" id="ADH89218.1"/>
    </source>
</evidence>
<dbReference type="eggNOG" id="COG1653">
    <property type="taxonomic scope" value="Bacteria"/>
</dbReference>
<dbReference type="InterPro" id="IPR050490">
    <property type="entry name" value="Bact_solute-bd_prot1"/>
</dbReference>
<dbReference type="OrthoDB" id="9804061at2"/>
<gene>
    <name evidence="4" type="ordered locus">Snov_1915</name>
</gene>
<evidence type="ECO:0000256" key="1">
    <source>
        <dbReference type="ARBA" id="ARBA00004418"/>
    </source>
</evidence>
<evidence type="ECO:0000256" key="2">
    <source>
        <dbReference type="ARBA" id="ARBA00008520"/>
    </source>
</evidence>
<dbReference type="RefSeq" id="WP_013166722.1">
    <property type="nucleotide sequence ID" value="NC_014217.1"/>
</dbReference>
<dbReference type="EMBL" id="CP002026">
    <property type="protein sequence ID" value="ADH89218.1"/>
    <property type="molecule type" value="Genomic_DNA"/>
</dbReference>
<dbReference type="KEGG" id="sno:Snov_1915"/>